<evidence type="ECO:0000313" key="3">
    <source>
        <dbReference type="Proteomes" id="UP000198552"/>
    </source>
</evidence>
<dbReference type="EMBL" id="FNHP01000003">
    <property type="protein sequence ID" value="SDM18441.1"/>
    <property type="molecule type" value="Genomic_DNA"/>
</dbReference>
<dbReference type="AlphaFoldDB" id="A0A1G9R5N9"/>
<dbReference type="RefSeq" id="WP_245703866.1">
    <property type="nucleotide sequence ID" value="NZ_FNHP01000003.1"/>
</dbReference>
<accession>A0A1G9R5N9</accession>
<dbReference type="GO" id="GO:0016989">
    <property type="term" value="F:sigma factor antagonist activity"/>
    <property type="evidence" value="ECO:0007669"/>
    <property type="project" value="InterPro"/>
</dbReference>
<name>A0A1G9R5N9_9BURK</name>
<evidence type="ECO:0000259" key="1">
    <source>
        <dbReference type="Pfam" id="PF03872"/>
    </source>
</evidence>
<dbReference type="Gene3D" id="1.10.10.880">
    <property type="entry name" value="Anti sigma-E protein RseA, N-terminal domain"/>
    <property type="match status" value="1"/>
</dbReference>
<sequence>MTDQDMWMNGREQLSALADGELRGQDLVRALDFAASADGRDCWHAYQVIGETLRHGQPQGNHADGALLARLRGQIEREGAPARLLPGSLQQVAPPVDVQAPQARDPAANVEVMRWKMAAGFASLAAVAVLGWNAYTGLSGSAAAGAQLASNAPVVVAPADGQVFVATGVTGTAPGAQPQQQVMIRDPRLDELLAAHRQLGNSTNALQMPAGFLRNANFAGRER</sequence>
<dbReference type="SUPFAM" id="SSF89069">
    <property type="entry name" value="N-terminal, cytoplasmic domain of anti-sigmaE factor RseA"/>
    <property type="match status" value="1"/>
</dbReference>
<proteinExistence type="predicted"/>
<keyword evidence="3" id="KW-1185">Reference proteome</keyword>
<dbReference type="PANTHER" id="PTHR38104">
    <property type="match status" value="1"/>
</dbReference>
<dbReference type="PANTHER" id="PTHR38104:SF1">
    <property type="entry name" value="ANTI-SIGMA-E FACTOR RSEA"/>
    <property type="match status" value="1"/>
</dbReference>
<gene>
    <name evidence="2" type="ORF">SAMN05428957_10338</name>
</gene>
<dbReference type="InterPro" id="IPR005572">
    <property type="entry name" value="Anti-sigma_E_RseA_N"/>
</dbReference>
<organism evidence="2 3">
    <name type="scientific">Oryzisolibacter propanilivorax</name>
    <dbReference type="NCBI Taxonomy" id="1527607"/>
    <lineage>
        <taxon>Bacteria</taxon>
        <taxon>Pseudomonadati</taxon>
        <taxon>Pseudomonadota</taxon>
        <taxon>Betaproteobacteria</taxon>
        <taxon>Burkholderiales</taxon>
        <taxon>Comamonadaceae</taxon>
        <taxon>Oryzisolibacter</taxon>
    </lineage>
</organism>
<evidence type="ECO:0000313" key="2">
    <source>
        <dbReference type="EMBL" id="SDM18441.1"/>
    </source>
</evidence>
<dbReference type="Proteomes" id="UP000198552">
    <property type="component" value="Unassembled WGS sequence"/>
</dbReference>
<dbReference type="InterPro" id="IPR036147">
    <property type="entry name" value="Anti-sigma_E_RseA_N_sf"/>
</dbReference>
<dbReference type="CDD" id="cd16328">
    <property type="entry name" value="RseA_N"/>
    <property type="match status" value="1"/>
</dbReference>
<feature type="domain" description="Anti sigma-E protein RseA N-terminal" evidence="1">
    <location>
        <begin position="9"/>
        <end position="82"/>
    </location>
</feature>
<dbReference type="STRING" id="1527607.SAMN05428957_10338"/>
<dbReference type="Pfam" id="PF03872">
    <property type="entry name" value="RseA_N"/>
    <property type="match status" value="1"/>
</dbReference>
<reference evidence="3" key="1">
    <citation type="submission" date="2016-10" db="EMBL/GenBank/DDBJ databases">
        <authorList>
            <person name="Varghese N."/>
            <person name="Submissions S."/>
        </authorList>
    </citation>
    <scope>NUCLEOTIDE SEQUENCE [LARGE SCALE GENOMIC DNA]</scope>
    <source>
        <strain evidence="3">EPL6</strain>
    </source>
</reference>
<dbReference type="InterPro" id="IPR052383">
    <property type="entry name" value="Anti-sigma-E_RseA-like"/>
</dbReference>
<protein>
    <submittedName>
        <fullName evidence="2">Anti sigma-E protein, RseA</fullName>
    </submittedName>
</protein>